<evidence type="ECO:0000313" key="3">
    <source>
        <dbReference type="Proteomes" id="UP000021816"/>
    </source>
</evidence>
<dbReference type="AlphaFoldDB" id="A0A011N701"/>
<keyword evidence="1" id="KW-1277">Toxin-antitoxin system</keyword>
<sequence length="78" mass="8859">MAERFLSRAEASFADLARQPMMGAPVTLKHPELAGMRKWQVRDFDSHLAFYQSRPGGVSIVRVLHAVSDWWSLLGFEV</sequence>
<organism evidence="2 3">
    <name type="scientific">Candidatus Accumulibacter appositus</name>
    <dbReference type="NCBI Taxonomy" id="1454003"/>
    <lineage>
        <taxon>Bacteria</taxon>
        <taxon>Pseudomonadati</taxon>
        <taxon>Pseudomonadota</taxon>
        <taxon>Betaproteobacteria</taxon>
        <taxon>Candidatus Accumulibacter</taxon>
    </lineage>
</organism>
<dbReference type="Pfam" id="PF05016">
    <property type="entry name" value="ParE_toxin"/>
    <property type="match status" value="1"/>
</dbReference>
<dbReference type="Proteomes" id="UP000021816">
    <property type="component" value="Unassembled WGS sequence"/>
</dbReference>
<dbReference type="STRING" id="1454003.AW10_03087"/>
<comment type="caution">
    <text evidence="2">The sequence shown here is derived from an EMBL/GenBank/DDBJ whole genome shotgun (WGS) entry which is preliminary data.</text>
</comment>
<evidence type="ECO:0000313" key="2">
    <source>
        <dbReference type="EMBL" id="EXI78373.1"/>
    </source>
</evidence>
<evidence type="ECO:0000256" key="1">
    <source>
        <dbReference type="ARBA" id="ARBA00022649"/>
    </source>
</evidence>
<accession>A0A011N701</accession>
<dbReference type="InterPro" id="IPR035093">
    <property type="entry name" value="RelE/ParE_toxin_dom_sf"/>
</dbReference>
<dbReference type="PATRIC" id="fig|1454003.3.peg.3143"/>
<name>A0A011N701_9PROT</name>
<proteinExistence type="predicted"/>
<dbReference type="EMBL" id="JEMX01000073">
    <property type="protein sequence ID" value="EXI78373.1"/>
    <property type="molecule type" value="Genomic_DNA"/>
</dbReference>
<reference evidence="2 3" key="1">
    <citation type="submission" date="2014-02" db="EMBL/GenBank/DDBJ databases">
        <title>Expanding our view of genomic diversity in Candidatus Accumulibacter clades.</title>
        <authorList>
            <person name="Skennerton C.T."/>
            <person name="Barr J.J."/>
            <person name="Slater F.R."/>
            <person name="Bond P.L."/>
            <person name="Tyson G.W."/>
        </authorList>
    </citation>
    <scope>NUCLEOTIDE SEQUENCE [LARGE SCALE GENOMIC DNA]</scope>
    <source>
        <strain evidence="3">BA-92</strain>
    </source>
</reference>
<dbReference type="Gene3D" id="3.30.2310.20">
    <property type="entry name" value="RelE-like"/>
    <property type="match status" value="1"/>
</dbReference>
<gene>
    <name evidence="2" type="ORF">AW10_03087</name>
</gene>
<dbReference type="InterPro" id="IPR007712">
    <property type="entry name" value="RelE/ParE_toxin"/>
</dbReference>
<protein>
    <submittedName>
        <fullName evidence="2">Plasmid stabilization system protein</fullName>
    </submittedName>
</protein>